<comment type="subcellular location">
    <subcellularLocation>
        <location evidence="1">Membrane</location>
    </subcellularLocation>
</comment>
<accession>A0A939B3D7</accession>
<evidence type="ECO:0000313" key="5">
    <source>
        <dbReference type="EMBL" id="MBM6660309.1"/>
    </source>
</evidence>
<keyword evidence="3" id="KW-0732">Signal</keyword>
<feature type="chain" id="PRO_5037850328" evidence="3">
    <location>
        <begin position="23"/>
        <end position="395"/>
    </location>
</feature>
<proteinExistence type="predicted"/>
<keyword evidence="2" id="KW-0472">Membrane</keyword>
<dbReference type="AlphaFoldDB" id="A0A939B3D7"/>
<comment type="caution">
    <text evidence="5">The sequence shown here is derived from an EMBL/GenBank/DDBJ whole genome shotgun (WGS) entry which is preliminary data.</text>
</comment>
<feature type="domain" description="Bacterial surface antigen (D15)" evidence="4">
    <location>
        <begin position="173"/>
        <end position="395"/>
    </location>
</feature>
<dbReference type="EMBL" id="JACJJL010000001">
    <property type="protein sequence ID" value="MBM6660309.1"/>
    <property type="molecule type" value="Genomic_DNA"/>
</dbReference>
<keyword evidence="6" id="KW-1185">Reference proteome</keyword>
<gene>
    <name evidence="5" type="ORF">H6B30_00820</name>
</gene>
<dbReference type="Gene3D" id="2.40.160.50">
    <property type="entry name" value="membrane protein fhac: a member of the omp85/tpsb transporter family"/>
    <property type="match status" value="1"/>
</dbReference>
<sequence length="395" mass="43977">MKRLLLALAAAALIGAHGTAGAQEATAADTTAAAMTAARDSAQKKKSLGKKLLDYFSNANKGKSDKKFDFSILGGPHFNTNTKLGLGLVAAGLYSTDRADTLLTPSNVSLFGDVSTVGFYMLGVRGLHVARHDRYRIDYTVYFYSFPTKFWGIGYDMGNDGGNESDMMRWQAQAKASFLFRIAPKLYLGPTASFDFVRGYDFDRPELIEGMDQKTLNFGLGLSLVYDSRDVTTNPHRGFYVNLSQCFRPRFLGNDYAFSTTEMIADAYAKAWKGATVAADLRGTLNFGNPSWGMMAQLGGPYSMRGYYQGRYRDKHKVEAQVELRQHVWKRHGVVAWVGAGTVFDKFSSMRFDHILPNFGVGYRWEFKKNVNVRLDYGFGKSGQSGFMFNINEAF</sequence>
<evidence type="ECO:0000256" key="3">
    <source>
        <dbReference type="SAM" id="SignalP"/>
    </source>
</evidence>
<feature type="signal peptide" evidence="3">
    <location>
        <begin position="1"/>
        <end position="22"/>
    </location>
</feature>
<dbReference type="InterPro" id="IPR000184">
    <property type="entry name" value="Bac_surfAg_D15"/>
</dbReference>
<protein>
    <submittedName>
        <fullName evidence="5">BamA/TamA family outer membrane protein</fullName>
    </submittedName>
</protein>
<evidence type="ECO:0000313" key="6">
    <source>
        <dbReference type="Proteomes" id="UP000764045"/>
    </source>
</evidence>
<evidence type="ECO:0000256" key="1">
    <source>
        <dbReference type="ARBA" id="ARBA00004370"/>
    </source>
</evidence>
<evidence type="ECO:0000256" key="2">
    <source>
        <dbReference type="ARBA" id="ARBA00023136"/>
    </source>
</evidence>
<organism evidence="5 6">
    <name type="scientific">Marseilla massiliensis</name>
    <dbReference type="NCBI Taxonomy" id="1841864"/>
    <lineage>
        <taxon>Bacteria</taxon>
        <taxon>Pseudomonadati</taxon>
        <taxon>Bacteroidota</taxon>
        <taxon>Bacteroidia</taxon>
        <taxon>Bacteroidales</taxon>
        <taxon>Prevotellaceae</taxon>
        <taxon>Marseilla</taxon>
    </lineage>
</organism>
<dbReference type="Proteomes" id="UP000764045">
    <property type="component" value="Unassembled WGS sequence"/>
</dbReference>
<dbReference type="GO" id="GO:0019867">
    <property type="term" value="C:outer membrane"/>
    <property type="evidence" value="ECO:0007669"/>
    <property type="project" value="InterPro"/>
</dbReference>
<reference evidence="5 6" key="1">
    <citation type="journal article" date="2021" name="Sci. Rep.">
        <title>The distribution of antibiotic resistance genes in chicken gut microbiota commensals.</title>
        <authorList>
            <person name="Juricova H."/>
            <person name="Matiasovicova J."/>
            <person name="Kubasova T."/>
            <person name="Cejkova D."/>
            <person name="Rychlik I."/>
        </authorList>
    </citation>
    <scope>NUCLEOTIDE SEQUENCE [LARGE SCALE GENOMIC DNA]</scope>
    <source>
        <strain evidence="5 6">An819</strain>
    </source>
</reference>
<evidence type="ECO:0000259" key="4">
    <source>
        <dbReference type="Pfam" id="PF01103"/>
    </source>
</evidence>
<name>A0A939B3D7_9BACT</name>
<dbReference type="Pfam" id="PF01103">
    <property type="entry name" value="Omp85"/>
    <property type="match status" value="1"/>
</dbReference>